<feature type="compositionally biased region" description="Polar residues" evidence="3">
    <location>
        <begin position="122"/>
        <end position="133"/>
    </location>
</feature>
<proteinExistence type="predicted"/>
<dbReference type="AlphaFoldDB" id="A0A2N5SKZ7"/>
<evidence type="ECO:0000256" key="3">
    <source>
        <dbReference type="SAM" id="MobiDB-lite"/>
    </source>
</evidence>
<feature type="compositionally biased region" description="Polar residues" evidence="3">
    <location>
        <begin position="210"/>
        <end position="219"/>
    </location>
</feature>
<dbReference type="InterPro" id="IPR014810">
    <property type="entry name" value="Fcf2_C"/>
</dbReference>
<gene>
    <name evidence="5" type="ORF">PCASD_19854</name>
</gene>
<feature type="compositionally biased region" description="Polar residues" evidence="3">
    <location>
        <begin position="74"/>
        <end position="104"/>
    </location>
</feature>
<dbReference type="GO" id="GO:0005730">
    <property type="term" value="C:nucleolus"/>
    <property type="evidence" value="ECO:0007669"/>
    <property type="project" value="UniProtKB-SubCell"/>
</dbReference>
<dbReference type="PANTHER" id="PTHR21686">
    <property type="entry name" value="DEOXYNUCLEOTIDYLTRANSFERASE TERMINAL-INTERACTING PROTEIN 2"/>
    <property type="match status" value="1"/>
</dbReference>
<feature type="compositionally biased region" description="Low complexity" evidence="3">
    <location>
        <begin position="352"/>
        <end position="363"/>
    </location>
</feature>
<dbReference type="GO" id="GO:0006396">
    <property type="term" value="P:RNA processing"/>
    <property type="evidence" value="ECO:0007669"/>
    <property type="project" value="TreeGrafter"/>
</dbReference>
<feature type="compositionally biased region" description="Low complexity" evidence="3">
    <location>
        <begin position="250"/>
        <end position="264"/>
    </location>
</feature>
<dbReference type="Proteomes" id="UP000235392">
    <property type="component" value="Unassembled WGS sequence"/>
</dbReference>
<evidence type="ECO:0000256" key="1">
    <source>
        <dbReference type="ARBA" id="ARBA00004604"/>
    </source>
</evidence>
<name>A0A2N5SKZ7_9BASI</name>
<dbReference type="Pfam" id="PF08698">
    <property type="entry name" value="Fcf2"/>
    <property type="match status" value="1"/>
</dbReference>
<feature type="compositionally biased region" description="Basic and acidic residues" evidence="3">
    <location>
        <begin position="269"/>
        <end position="280"/>
    </location>
</feature>
<feature type="compositionally biased region" description="Polar residues" evidence="3">
    <location>
        <begin position="1"/>
        <end position="10"/>
    </location>
</feature>
<feature type="compositionally biased region" description="Polar residues" evidence="3">
    <location>
        <begin position="364"/>
        <end position="374"/>
    </location>
</feature>
<dbReference type="EMBL" id="PGCI01000837">
    <property type="protein sequence ID" value="PLW13903.1"/>
    <property type="molecule type" value="Genomic_DNA"/>
</dbReference>
<accession>A0A2N5SKZ7</accession>
<evidence type="ECO:0000256" key="2">
    <source>
        <dbReference type="ARBA" id="ARBA00023242"/>
    </source>
</evidence>
<protein>
    <recommendedName>
        <fullName evidence="4">Fcf2 pre-rRNA processing C-terminal domain-containing protein</fullName>
    </recommendedName>
</protein>
<feature type="region of interest" description="Disordered" evidence="3">
    <location>
        <begin position="1"/>
        <end position="280"/>
    </location>
</feature>
<feature type="compositionally biased region" description="Polar residues" evidence="3">
    <location>
        <begin position="18"/>
        <end position="31"/>
    </location>
</feature>
<feature type="compositionally biased region" description="Polar residues" evidence="3">
    <location>
        <begin position="183"/>
        <end position="194"/>
    </location>
</feature>
<feature type="domain" description="Fcf2 pre-rRNA processing C-terminal" evidence="4">
    <location>
        <begin position="403"/>
        <end position="494"/>
    </location>
</feature>
<comment type="subcellular location">
    <subcellularLocation>
        <location evidence="1">Nucleus</location>
        <location evidence="1">Nucleolus</location>
    </subcellularLocation>
</comment>
<reference evidence="5 6" key="1">
    <citation type="submission" date="2017-11" db="EMBL/GenBank/DDBJ databases">
        <title>De novo assembly and phasing of dikaryotic genomes from two isolates of Puccinia coronata f. sp. avenae, the causal agent of oat crown rust.</title>
        <authorList>
            <person name="Miller M.E."/>
            <person name="Zhang Y."/>
            <person name="Omidvar V."/>
            <person name="Sperschneider J."/>
            <person name="Schwessinger B."/>
            <person name="Raley C."/>
            <person name="Palmer J.M."/>
            <person name="Garnica D."/>
            <person name="Upadhyaya N."/>
            <person name="Rathjen J."/>
            <person name="Taylor J.M."/>
            <person name="Park R.F."/>
            <person name="Dodds P.N."/>
            <person name="Hirsch C.D."/>
            <person name="Kianian S.F."/>
            <person name="Figueroa M."/>
        </authorList>
    </citation>
    <scope>NUCLEOTIDE SEQUENCE [LARGE SCALE GENOMIC DNA]</scope>
    <source>
        <strain evidence="5">12SD80</strain>
    </source>
</reference>
<comment type="caution">
    <text evidence="5">The sequence shown here is derived from an EMBL/GenBank/DDBJ whole genome shotgun (WGS) entry which is preliminary data.</text>
</comment>
<sequence>MVLTRSSYSRLGTPLASPLTNPNRPLSQTQSRRSKTPRNSLSSSRSTNTPSEPPLTPSQLQFGFDLIDRLAHQQEPTPSSQSHYLTPPSTSNPLGLELSSQSSPPHKLLSPIPPSLELSMSTQPNTQEQQHTTSPPPEKSPLKGSQPQLNHENHAEPTSSLPRHDHKNEIGATPQQHDHQNETEAISSSQPQPNHKSEFGTKDIPITLSPLDQASLDPSSDSDHHTTTVIHIPPPTSNPGPTLAINEQTPLSIRSDPSPSSSPSQNNSIHKDNHQEQDTDHDELVNTLLKSAKEKARLIEQRTITAGDMGASESSDCGSSVTLQNMIRLDHEEKLKLALSRPLRPSALTVQTTNSSLKSSSTSRQKLASNQPTPGNFDRLSSVKDRRLGFDAPASSSQKNARSHFEWHDLPVQELTRETKMEIQAMRLHRTLDPKSFVKGGIEKSLKEPMPTKFLFGHVIDGSMNSGAQPSAKKRSFVESLVQDDKSQEWAKKKYNVIQTVSGKNSGGKNFYKRVKENRLK</sequence>
<dbReference type="PANTHER" id="PTHR21686:SF12">
    <property type="entry name" value="DEOXYNUCLEOTIDYLTRANSFERASE TERMINAL-INTERACTING PROTEIN 2"/>
    <property type="match status" value="1"/>
</dbReference>
<organism evidence="5 6">
    <name type="scientific">Puccinia coronata f. sp. avenae</name>
    <dbReference type="NCBI Taxonomy" id="200324"/>
    <lineage>
        <taxon>Eukaryota</taxon>
        <taxon>Fungi</taxon>
        <taxon>Dikarya</taxon>
        <taxon>Basidiomycota</taxon>
        <taxon>Pucciniomycotina</taxon>
        <taxon>Pucciniomycetes</taxon>
        <taxon>Pucciniales</taxon>
        <taxon>Pucciniaceae</taxon>
        <taxon>Puccinia</taxon>
    </lineage>
</organism>
<keyword evidence="2" id="KW-0539">Nucleus</keyword>
<evidence type="ECO:0000313" key="5">
    <source>
        <dbReference type="EMBL" id="PLW13903.1"/>
    </source>
</evidence>
<feature type="compositionally biased region" description="Polar residues" evidence="3">
    <location>
        <begin position="143"/>
        <end position="161"/>
    </location>
</feature>
<dbReference type="GO" id="GO:0003723">
    <property type="term" value="F:RNA binding"/>
    <property type="evidence" value="ECO:0007669"/>
    <property type="project" value="TreeGrafter"/>
</dbReference>
<dbReference type="InterPro" id="IPR039883">
    <property type="entry name" value="Fcf2/DNTTIP2"/>
</dbReference>
<feature type="region of interest" description="Disordered" evidence="3">
    <location>
        <begin position="348"/>
        <end position="382"/>
    </location>
</feature>
<evidence type="ECO:0000313" key="6">
    <source>
        <dbReference type="Proteomes" id="UP000235392"/>
    </source>
</evidence>
<feature type="compositionally biased region" description="Low complexity" evidence="3">
    <location>
        <begin position="37"/>
        <end position="50"/>
    </location>
</feature>
<evidence type="ECO:0000259" key="4">
    <source>
        <dbReference type="Pfam" id="PF08698"/>
    </source>
</evidence>